<name>A0A831TF29_9BACT</name>
<comment type="caution">
    <text evidence="1">The sequence shown here is derived from an EMBL/GenBank/DDBJ whole genome shotgun (WGS) entry which is preliminary data.</text>
</comment>
<dbReference type="InterPro" id="IPR010843">
    <property type="entry name" value="Uncharacterised_AroM"/>
</dbReference>
<dbReference type="AlphaFoldDB" id="A0A831TF29"/>
<evidence type="ECO:0000313" key="1">
    <source>
        <dbReference type="EMBL" id="HEG90546.1"/>
    </source>
</evidence>
<gene>
    <name evidence="1" type="ORF">ENP34_03765</name>
</gene>
<reference evidence="1" key="1">
    <citation type="journal article" date="2020" name="mSystems">
        <title>Genome- and Community-Level Interaction Insights into Carbon Utilization and Element Cycling Functions of Hydrothermarchaeota in Hydrothermal Sediment.</title>
        <authorList>
            <person name="Zhou Z."/>
            <person name="Liu Y."/>
            <person name="Xu W."/>
            <person name="Pan J."/>
            <person name="Luo Z.H."/>
            <person name="Li M."/>
        </authorList>
    </citation>
    <scope>NUCLEOTIDE SEQUENCE [LARGE SCALE GENOMIC DNA]</scope>
    <source>
        <strain evidence="1">SpSt-210</strain>
    </source>
</reference>
<dbReference type="EMBL" id="DSIY01000086">
    <property type="protein sequence ID" value="HEG90546.1"/>
    <property type="molecule type" value="Genomic_DNA"/>
</dbReference>
<accession>A0A831TF29</accession>
<organism evidence="1">
    <name type="scientific">Thermorudis peleae</name>
    <dbReference type="NCBI Taxonomy" id="1382356"/>
    <lineage>
        <taxon>Bacteria</taxon>
        <taxon>Pseudomonadati</taxon>
        <taxon>Thermomicrobiota</taxon>
        <taxon>Thermomicrobia</taxon>
        <taxon>Thermomicrobia incertae sedis</taxon>
        <taxon>Thermorudis</taxon>
    </lineage>
</organism>
<sequence>MTTIGFLTIGQSPRPDILDSMFGASPAWARQYGAVDELNRAEIAALEPAAGEHPLVTRLRSGEEVTVAKERLLPYLQRAADDAVRAGAAFLVVLCTGTFSNLHAPVPILYPDRILVNTVNALLPEGTLGVVMPHPGQYEAMQRKWALPGRRFVGASTSPYTGKAELARIAGTLAEEGVDLIVLDCMGFSRAMKRRMAETSGRPVVLANRLVGRLIEELIDAEISSPVTA</sequence>
<protein>
    <submittedName>
        <fullName evidence="1">AroM family protein</fullName>
    </submittedName>
</protein>
<proteinExistence type="predicted"/>
<dbReference type="Pfam" id="PF07302">
    <property type="entry name" value="AroM"/>
    <property type="match status" value="1"/>
</dbReference>